<gene>
    <name evidence="4" type="ORF">DI603_14445</name>
</gene>
<dbReference type="PANTHER" id="PTHR16305:SF28">
    <property type="entry name" value="GUANYLATE CYCLASE DOMAIN-CONTAINING PROTEIN"/>
    <property type="match status" value="1"/>
</dbReference>
<dbReference type="PANTHER" id="PTHR16305">
    <property type="entry name" value="TESTICULAR SOLUBLE ADENYLYL CYCLASE"/>
    <property type="match status" value="1"/>
</dbReference>
<dbReference type="InterPro" id="IPR011990">
    <property type="entry name" value="TPR-like_helical_dom_sf"/>
</dbReference>
<keyword evidence="2" id="KW-0067">ATP-binding</keyword>
<evidence type="ECO:0000313" key="4">
    <source>
        <dbReference type="EMBL" id="PZP30718.1"/>
    </source>
</evidence>
<organism evidence="4 5">
    <name type="scientific">Roseateles depolymerans</name>
    <dbReference type="NCBI Taxonomy" id="76731"/>
    <lineage>
        <taxon>Bacteria</taxon>
        <taxon>Pseudomonadati</taxon>
        <taxon>Pseudomonadota</taxon>
        <taxon>Betaproteobacteria</taxon>
        <taxon>Burkholderiales</taxon>
        <taxon>Sphaerotilaceae</taxon>
        <taxon>Roseateles</taxon>
    </lineage>
</organism>
<dbReference type="SUPFAM" id="SSF52540">
    <property type="entry name" value="P-loop containing nucleoside triphosphate hydrolases"/>
    <property type="match status" value="1"/>
</dbReference>
<dbReference type="SUPFAM" id="SSF55073">
    <property type="entry name" value="Nucleotide cyclase"/>
    <property type="match status" value="1"/>
</dbReference>
<proteinExistence type="predicted"/>
<evidence type="ECO:0000313" key="5">
    <source>
        <dbReference type="Proteomes" id="UP000249633"/>
    </source>
</evidence>
<protein>
    <recommendedName>
        <fullName evidence="3">Bacterial transcriptional activator domain-containing protein</fullName>
    </recommendedName>
</protein>
<dbReference type="EMBL" id="QFOD01000013">
    <property type="protein sequence ID" value="PZP30718.1"/>
    <property type="molecule type" value="Genomic_DNA"/>
</dbReference>
<dbReference type="AlphaFoldDB" id="A0A2W5DIT0"/>
<dbReference type="InterPro" id="IPR027417">
    <property type="entry name" value="P-loop_NTPase"/>
</dbReference>
<dbReference type="SUPFAM" id="SSF48452">
    <property type="entry name" value="TPR-like"/>
    <property type="match status" value="2"/>
</dbReference>
<evidence type="ECO:0000256" key="2">
    <source>
        <dbReference type="ARBA" id="ARBA00022840"/>
    </source>
</evidence>
<dbReference type="Gene3D" id="1.25.40.10">
    <property type="entry name" value="Tetratricopeptide repeat domain"/>
    <property type="match status" value="2"/>
</dbReference>
<dbReference type="GO" id="GO:0005524">
    <property type="term" value="F:ATP binding"/>
    <property type="evidence" value="ECO:0007669"/>
    <property type="project" value="UniProtKB-KW"/>
</dbReference>
<accession>A0A2W5DIT0</accession>
<evidence type="ECO:0000259" key="3">
    <source>
        <dbReference type="SMART" id="SM01043"/>
    </source>
</evidence>
<dbReference type="GO" id="GO:0005737">
    <property type="term" value="C:cytoplasm"/>
    <property type="evidence" value="ECO:0007669"/>
    <property type="project" value="TreeGrafter"/>
</dbReference>
<dbReference type="Proteomes" id="UP000249633">
    <property type="component" value="Unassembled WGS sequence"/>
</dbReference>
<evidence type="ECO:0000256" key="1">
    <source>
        <dbReference type="ARBA" id="ARBA00022741"/>
    </source>
</evidence>
<dbReference type="GO" id="GO:0004016">
    <property type="term" value="F:adenylate cyclase activity"/>
    <property type="evidence" value="ECO:0007669"/>
    <property type="project" value="TreeGrafter"/>
</dbReference>
<dbReference type="Gene3D" id="1.10.10.10">
    <property type="entry name" value="Winged helix-like DNA-binding domain superfamily/Winged helix DNA-binding domain"/>
    <property type="match status" value="1"/>
</dbReference>
<comment type="caution">
    <text evidence="4">The sequence shown here is derived from an EMBL/GenBank/DDBJ whole genome shotgun (WGS) entry which is preliminary data.</text>
</comment>
<dbReference type="Pfam" id="PF03704">
    <property type="entry name" value="BTAD"/>
    <property type="match status" value="1"/>
</dbReference>
<name>A0A2W5DIT0_9BURK</name>
<dbReference type="InterPro" id="IPR036388">
    <property type="entry name" value="WH-like_DNA-bd_sf"/>
</dbReference>
<dbReference type="SMART" id="SM01043">
    <property type="entry name" value="BTAD"/>
    <property type="match status" value="1"/>
</dbReference>
<dbReference type="InterPro" id="IPR005158">
    <property type="entry name" value="BTAD"/>
</dbReference>
<sequence length="1239" mass="133695">MPAALTAALQPPCLRMLGGFELLDARGQVLPLPYDKARALLALLCMQSGALEREPLAVLLWPDSAPAQARANLRRALYDLRRGLAELWPSLQLEPLRSDKKRVQLSDGLPWQIDCREFSLAQLDATTPLPEARRAALQRAVALYRGPLLAGLSLDDAPGFEAWLAPRREALQRQALQSLHELGELLEQRGEHTLALDCARRTLALDPWCEQALRLSLRLQAARQPAQALAQFEQFSQRLQTELGLQPQPETQALVQRLRQPAPVAAAGTARGAQRRRVVALACEWDAPAETLQELDAEQLATRLQQGLERACARLQAQGAWVQRAEGGELLAFFGHPRALEHAPRLALDAALALCQAGRRHDGLAPRLGLHVGWVHSLPEQRSPDSVGTLSREARRLAWLARPGSARVSAALSELSLRHHRFHPAADGSAELQDALGPRALPTTLPPMVGREAELAALLDHWHAAREGSQAVWIEAEPGLGKTRLLHALCEALTDCEGSTLRQRQLACQPEFSHSPWHPIVAALQRGMGQFGRGGEDSADAQAALRGLLERAGLDPAVCLEALTQLLPSPAAPTRPQGSGINKRSLQLLLLALFEGLARGRPQLVIIEDLHWADASTLELLALYLHRPTAERSPGLIVLSSREPPPPSLAGVLQGQLRLRPLDAPEMQRLIGQLAQAPDSSAARQQVLQRAQGVPLFAQELARSLHLSPQERVPATLWDLLAARLDRLPADARRLAQCAAVLGSHGDTALLQAMQDSPAPQLAAELALLAREGLLHAQVGSHWQFRHALFRDAAYESLTASERRALHRRAAEALLGTFASRAADEPELLAHHLQASGDAAAAHYWLQAGRRAAGQSAHVEARHLLEQGLQSLAIADADAALVQRLHTPLLLQQGNSLLALEGYGSPAARRCFEQALAASQRSAAGELRFQALWGLWLGSRSGPNESPGALQLAEQLGQEAQRSGDPAAAVQAGYALGNNLFFLGRLQASAEALRAAAEAGDRLPASRLLTRYGEHGGIDARAMLSWPLALQGQAAEAQAQVQQALTQARALGHAQTLGFALTMGAVMHRHLCQPDQALPLCQELLTLADKHDLALWRAVALLVLGWVRAERGDAEGLALVEQAVAASAVAMPGTEPTFLSFLVAAQLRLGLHRQALVRVDEALAKAPERQELYLMPELLRLRAQAAQAGGADAATVQALLDQAEAAARQMGAGLLCQRIAAQRLGDSTKNQRGPRKIPS</sequence>
<dbReference type="Pfam" id="PF13191">
    <property type="entry name" value="AAA_16"/>
    <property type="match status" value="1"/>
</dbReference>
<dbReference type="InterPro" id="IPR029787">
    <property type="entry name" value="Nucleotide_cyclase"/>
</dbReference>
<keyword evidence="1" id="KW-0547">Nucleotide-binding</keyword>
<dbReference type="Gene3D" id="3.30.70.1230">
    <property type="entry name" value="Nucleotide cyclase"/>
    <property type="match status" value="1"/>
</dbReference>
<dbReference type="InterPro" id="IPR041664">
    <property type="entry name" value="AAA_16"/>
</dbReference>
<reference evidence="4 5" key="1">
    <citation type="submission" date="2017-08" db="EMBL/GenBank/DDBJ databases">
        <title>Infants hospitalized years apart are colonized by the same room-sourced microbial strains.</title>
        <authorList>
            <person name="Brooks B."/>
            <person name="Olm M.R."/>
            <person name="Firek B.A."/>
            <person name="Baker R."/>
            <person name="Thomas B.C."/>
            <person name="Morowitz M.J."/>
            <person name="Banfield J.F."/>
        </authorList>
    </citation>
    <scope>NUCLEOTIDE SEQUENCE [LARGE SCALE GENOMIC DNA]</scope>
    <source>
        <strain evidence="4">S2_012_000_R2_81</strain>
    </source>
</reference>
<feature type="domain" description="Bacterial transcriptional activator" evidence="3">
    <location>
        <begin position="113"/>
        <end position="259"/>
    </location>
</feature>